<dbReference type="Gene3D" id="3.40.50.150">
    <property type="entry name" value="Vaccinia Virus protein VP39"/>
    <property type="match status" value="1"/>
</dbReference>
<dbReference type="CDD" id="cd02440">
    <property type="entry name" value="AdoMet_MTases"/>
    <property type="match status" value="1"/>
</dbReference>
<dbReference type="PANTHER" id="PTHR43591:SF110">
    <property type="entry name" value="RHODANESE DOMAIN-CONTAINING PROTEIN"/>
    <property type="match status" value="1"/>
</dbReference>
<keyword evidence="3" id="KW-1185">Reference proteome</keyword>
<feature type="domain" description="Methyltransferase type 11" evidence="1">
    <location>
        <begin position="40"/>
        <end position="129"/>
    </location>
</feature>
<keyword evidence="2" id="KW-0808">Transferase</keyword>
<name>A0A2R3Z0R1_9FLAO</name>
<dbReference type="GO" id="GO:0008757">
    <property type="term" value="F:S-adenosylmethionine-dependent methyltransferase activity"/>
    <property type="evidence" value="ECO:0007669"/>
    <property type="project" value="InterPro"/>
</dbReference>
<evidence type="ECO:0000259" key="1">
    <source>
        <dbReference type="Pfam" id="PF08241"/>
    </source>
</evidence>
<dbReference type="PANTHER" id="PTHR43591">
    <property type="entry name" value="METHYLTRANSFERASE"/>
    <property type="match status" value="1"/>
</dbReference>
<dbReference type="SUPFAM" id="SSF53335">
    <property type="entry name" value="S-adenosyl-L-methionine-dependent methyltransferases"/>
    <property type="match status" value="1"/>
</dbReference>
<evidence type="ECO:0000313" key="2">
    <source>
        <dbReference type="EMBL" id="AVR43845.1"/>
    </source>
</evidence>
<protein>
    <submittedName>
        <fullName evidence="2">Class I SAM-dependent methyltransferase</fullName>
    </submittedName>
</protein>
<dbReference type="InterPro" id="IPR013216">
    <property type="entry name" value="Methyltransf_11"/>
</dbReference>
<gene>
    <name evidence="2" type="ORF">C7S20_00350</name>
</gene>
<accession>A0A2R3Z0R1</accession>
<dbReference type="Proteomes" id="UP000241507">
    <property type="component" value="Chromosome"/>
</dbReference>
<proteinExistence type="predicted"/>
<keyword evidence="2" id="KW-0489">Methyltransferase</keyword>
<dbReference type="GO" id="GO:0032259">
    <property type="term" value="P:methylation"/>
    <property type="evidence" value="ECO:0007669"/>
    <property type="project" value="UniProtKB-KW"/>
</dbReference>
<dbReference type="AlphaFoldDB" id="A0A2R3Z0R1"/>
<dbReference type="EMBL" id="CP028136">
    <property type="protein sequence ID" value="AVR43845.1"/>
    <property type="molecule type" value="Genomic_DNA"/>
</dbReference>
<dbReference type="InterPro" id="IPR029063">
    <property type="entry name" value="SAM-dependent_MTases_sf"/>
</dbReference>
<organism evidence="2 3">
    <name type="scientific">Christiangramia fulva</name>
    <dbReference type="NCBI Taxonomy" id="2126553"/>
    <lineage>
        <taxon>Bacteria</taxon>
        <taxon>Pseudomonadati</taxon>
        <taxon>Bacteroidota</taxon>
        <taxon>Flavobacteriia</taxon>
        <taxon>Flavobacteriales</taxon>
        <taxon>Flavobacteriaceae</taxon>
        <taxon>Christiangramia</taxon>
    </lineage>
</organism>
<reference evidence="3" key="1">
    <citation type="submission" date="2018-03" db="EMBL/GenBank/DDBJ databases">
        <title>Gramella fulva sp. nov., isolated from a dry surface of tidal flat.</title>
        <authorList>
            <person name="Hwang S.H."/>
            <person name="Hwang W.M."/>
            <person name="Kang K."/>
            <person name="Ahn T.-Y."/>
        </authorList>
    </citation>
    <scope>NUCLEOTIDE SEQUENCE [LARGE SCALE GENOMIC DNA]</scope>
    <source>
        <strain evidence="3">SH35</strain>
    </source>
</reference>
<evidence type="ECO:0000313" key="3">
    <source>
        <dbReference type="Proteomes" id="UP000241507"/>
    </source>
</evidence>
<dbReference type="OrthoDB" id="9805171at2"/>
<dbReference type="Pfam" id="PF08241">
    <property type="entry name" value="Methyltransf_11"/>
    <property type="match status" value="1"/>
</dbReference>
<dbReference type="KEGG" id="grs:C7S20_00350"/>
<dbReference type="RefSeq" id="WP_107010632.1">
    <property type="nucleotide sequence ID" value="NZ_CP028136.1"/>
</dbReference>
<sequence length="236" mass="27487">MTDYFINFELKENTLDIFTIRKSILKSINKNLKFFNGSLLDIGCGKMPYKKYILKNSSVKKYTGLDIENALEYDIDIKPDYTWDGQSIPFEADSFDTVMATEVLEHCPDPELVLKEIYRVLKPGGVFFFTVPFLWNLHEVPHDEYRFTPFALERILKNAGFRNINLKATGGWHASMAQMLGLWVRRSPMKAGKRKYLSLFLKPFIKYLIKLDKPETVTFKEGQMITGLYGLIRKDR</sequence>